<dbReference type="InterPro" id="IPR006059">
    <property type="entry name" value="SBP"/>
</dbReference>
<protein>
    <submittedName>
        <fullName evidence="1">ABC transporter</fullName>
    </submittedName>
</protein>
<evidence type="ECO:0000313" key="1">
    <source>
        <dbReference type="EMBL" id="GAE29854.1"/>
    </source>
</evidence>
<dbReference type="SUPFAM" id="SSF53850">
    <property type="entry name" value="Periplasmic binding protein-like II"/>
    <property type="match status" value="1"/>
</dbReference>
<organism evidence="1 2">
    <name type="scientific">Halalkalibacter hemicellulosilyticusJCM 9152</name>
    <dbReference type="NCBI Taxonomy" id="1236971"/>
    <lineage>
        <taxon>Bacteria</taxon>
        <taxon>Bacillati</taxon>
        <taxon>Bacillota</taxon>
        <taxon>Bacilli</taxon>
        <taxon>Bacillales</taxon>
        <taxon>Bacillaceae</taxon>
        <taxon>Halalkalibacter</taxon>
    </lineage>
</organism>
<dbReference type="InterPro" id="IPR050490">
    <property type="entry name" value="Bact_solute-bd_prot1"/>
</dbReference>
<keyword evidence="2" id="KW-1185">Reference proteome</keyword>
<dbReference type="EMBL" id="BAUU01000007">
    <property type="protein sequence ID" value="GAE29854.1"/>
    <property type="molecule type" value="Genomic_DNA"/>
</dbReference>
<dbReference type="STRING" id="1236971.JCM9152_1240"/>
<name>W4QET0_9BACI</name>
<evidence type="ECO:0000313" key="2">
    <source>
        <dbReference type="Proteomes" id="UP000018895"/>
    </source>
</evidence>
<dbReference type="Gene3D" id="3.40.190.10">
    <property type="entry name" value="Periplasmic binding protein-like II"/>
    <property type="match status" value="1"/>
</dbReference>
<comment type="caution">
    <text evidence="1">The sequence shown here is derived from an EMBL/GenBank/DDBJ whole genome shotgun (WGS) entry which is preliminary data.</text>
</comment>
<reference evidence="1" key="1">
    <citation type="journal article" date="2014" name="Genome Announc.">
        <title>Draft Genome Sequences of Three Alkaliphilic Bacillus Strains, Bacillus wakoensis JCM 9140T, Bacillus akibai JCM 9157T, and Bacillus hemicellulosilyticus JCM 9152T.</title>
        <authorList>
            <person name="Yuki M."/>
            <person name="Oshima K."/>
            <person name="Suda W."/>
            <person name="Oshida Y."/>
            <person name="Kitamura K."/>
            <person name="Iida T."/>
            <person name="Hattori M."/>
            <person name="Ohkuma M."/>
        </authorList>
    </citation>
    <scope>NUCLEOTIDE SEQUENCE [LARGE SCALE GENOMIC DNA]</scope>
    <source>
        <strain evidence="1">JCM 9152</strain>
    </source>
</reference>
<proteinExistence type="predicted"/>
<accession>W4QET0</accession>
<dbReference type="AlphaFoldDB" id="W4QET0"/>
<dbReference type="RefSeq" id="WP_035341864.1">
    <property type="nucleotide sequence ID" value="NZ_BAUU01000007.1"/>
</dbReference>
<gene>
    <name evidence="1" type="ORF">JCM9152_1240</name>
</gene>
<dbReference type="Proteomes" id="UP000018895">
    <property type="component" value="Unassembled WGS sequence"/>
</dbReference>
<sequence>MKNPMKFLLGLSLLVVVLVGCGGNKNQVEFWTPLTGEDGANMDALVQAFNETEPEFEVNHVVTSDLYTNLYTVLNSGSGIPDLTLIHADRVPNFVNQGLLESMDEVMSQQPELREENYIEEAWNSGVVDGTVYTIPLDIHSSAMYYNQDLLEKYGVEHWLDDDVVTFDEMLELQGQMDEGQYVLNDALLGWVVLAQIQNLGGDVEDENGDPAVNTPEMREAIEAIKQLADAGLMTPYGEDGYLSFQAGDVIFSTDGTWSSLGHGMVEDLNFGVTNVYAFEPEVFHNRASSHLFSMLKSEDRTDEKVAVIADFLEFIRENSIEWAEAGQIVASVDVIESPEYANYMQSFFTSTEQQMEALHIYTYEHYPYVAEAIDTYVADLVHGEMDIDQGLAEMQSFVVDRVEQGTLDLENVIEELEEAEEE</sequence>
<dbReference type="PROSITE" id="PS51257">
    <property type="entry name" value="PROKAR_LIPOPROTEIN"/>
    <property type="match status" value="1"/>
</dbReference>
<dbReference type="Pfam" id="PF13416">
    <property type="entry name" value="SBP_bac_8"/>
    <property type="match status" value="1"/>
</dbReference>
<dbReference type="PANTHER" id="PTHR43649">
    <property type="entry name" value="ARABINOSE-BINDING PROTEIN-RELATED"/>
    <property type="match status" value="1"/>
</dbReference>